<organism evidence="1 2">
    <name type="scientific">Liparis tanakae</name>
    <name type="common">Tanaka's snailfish</name>
    <dbReference type="NCBI Taxonomy" id="230148"/>
    <lineage>
        <taxon>Eukaryota</taxon>
        <taxon>Metazoa</taxon>
        <taxon>Chordata</taxon>
        <taxon>Craniata</taxon>
        <taxon>Vertebrata</taxon>
        <taxon>Euteleostomi</taxon>
        <taxon>Actinopterygii</taxon>
        <taxon>Neopterygii</taxon>
        <taxon>Teleostei</taxon>
        <taxon>Neoteleostei</taxon>
        <taxon>Acanthomorphata</taxon>
        <taxon>Eupercaria</taxon>
        <taxon>Perciformes</taxon>
        <taxon>Cottioidei</taxon>
        <taxon>Cottales</taxon>
        <taxon>Liparidae</taxon>
        <taxon>Liparis</taxon>
    </lineage>
</organism>
<evidence type="ECO:0000313" key="2">
    <source>
        <dbReference type="Proteomes" id="UP000314294"/>
    </source>
</evidence>
<comment type="caution">
    <text evidence="1">The sequence shown here is derived from an EMBL/GenBank/DDBJ whole genome shotgun (WGS) entry which is preliminary data.</text>
</comment>
<reference evidence="1 2" key="1">
    <citation type="submission" date="2019-03" db="EMBL/GenBank/DDBJ databases">
        <title>First draft genome of Liparis tanakae, snailfish: a comprehensive survey of snailfish specific genes.</title>
        <authorList>
            <person name="Kim W."/>
            <person name="Song I."/>
            <person name="Jeong J.-H."/>
            <person name="Kim D."/>
            <person name="Kim S."/>
            <person name="Ryu S."/>
            <person name="Song J.Y."/>
            <person name="Lee S.K."/>
        </authorList>
    </citation>
    <scope>NUCLEOTIDE SEQUENCE [LARGE SCALE GENOMIC DNA]</scope>
    <source>
        <tissue evidence="1">Muscle</tissue>
    </source>
</reference>
<dbReference type="EMBL" id="SRLO01000020">
    <property type="protein sequence ID" value="TNN85504.1"/>
    <property type="molecule type" value="Genomic_DNA"/>
</dbReference>
<protein>
    <submittedName>
        <fullName evidence="1">Uncharacterized protein</fullName>
    </submittedName>
</protein>
<accession>A0A4Z2J6J4</accession>
<proteinExistence type="predicted"/>
<sequence length="63" mass="7136">MLSLGLLVLSWRERVRADLRGYNIYSASPERSLTSRQVSVDRSQQDWLSGWLCNCYGKASGAK</sequence>
<evidence type="ECO:0000313" key="1">
    <source>
        <dbReference type="EMBL" id="TNN85504.1"/>
    </source>
</evidence>
<dbReference type="Proteomes" id="UP000314294">
    <property type="component" value="Unassembled WGS sequence"/>
</dbReference>
<keyword evidence="2" id="KW-1185">Reference proteome</keyword>
<dbReference type="AlphaFoldDB" id="A0A4Z2J6J4"/>
<gene>
    <name evidence="1" type="ORF">EYF80_004137</name>
</gene>
<name>A0A4Z2J6J4_9TELE</name>